<feature type="transmembrane region" description="Helical" evidence="6">
    <location>
        <begin position="283"/>
        <end position="308"/>
    </location>
</feature>
<evidence type="ECO:0000313" key="9">
    <source>
        <dbReference type="Proteomes" id="UP001339167"/>
    </source>
</evidence>
<protein>
    <submittedName>
        <fullName evidence="8">Wzz/FepE/Etk N-terminal domain-containing protein</fullName>
    </submittedName>
</protein>
<reference evidence="8 9" key="1">
    <citation type="submission" date="2023-06" db="EMBL/GenBank/DDBJ databases">
        <title>Alkalimonas sp., MEB004 an alkaliphilic bacterium isolated from Lonar Lake, India.</title>
        <authorList>
            <person name="Joshi A."/>
            <person name="Thite S."/>
        </authorList>
    </citation>
    <scope>NUCLEOTIDE SEQUENCE [LARGE SCALE GENOMIC DNA]</scope>
    <source>
        <strain evidence="8 9">MEB004</strain>
    </source>
</reference>
<dbReference type="InterPro" id="IPR050445">
    <property type="entry name" value="Bact_polysacc_biosynth/exp"/>
</dbReference>
<keyword evidence="5 6" id="KW-0472">Membrane</keyword>
<dbReference type="Proteomes" id="UP001339167">
    <property type="component" value="Unassembled WGS sequence"/>
</dbReference>
<comment type="subcellular location">
    <subcellularLocation>
        <location evidence="1">Cell membrane</location>
        <topology evidence="1">Multi-pass membrane protein</topology>
    </subcellularLocation>
</comment>
<sequence>MTTEDSKKDSRVHDDEIDLRELFVSLWKGKWFIIAVTFVFAVGSVLHALNLPNIYKSEVLLAPVAQEQNMRIPGQLGGLAALAGVSLGAGSGTDKTTLAIEVLRSREFIGRFIEKYDLFVPVVAAIDWDIATNTLILDKTAFNISTGQWVRDVKPPRKAKPSKLETYEEFMKLFNVSRDASSGMVRLTIEHYSPYLAKEWLDYLVLEINEEMRQRELQEAERSIAYLNEQVASTTLSDARTMLFSLIEEQTKSLMLANVRKEFIFQTIDHAIVPEQKSSPRRALIVIVFTILGGFFASVLVLIFNILFKTDKEA</sequence>
<dbReference type="InterPro" id="IPR003856">
    <property type="entry name" value="LPS_length_determ_N"/>
</dbReference>
<dbReference type="Pfam" id="PF02706">
    <property type="entry name" value="Wzz"/>
    <property type="match status" value="1"/>
</dbReference>
<organism evidence="8 9">
    <name type="scientific">Alkalimonas mucilaginosa</name>
    <dbReference type="NCBI Taxonomy" id="3057676"/>
    <lineage>
        <taxon>Bacteria</taxon>
        <taxon>Pseudomonadati</taxon>
        <taxon>Pseudomonadota</taxon>
        <taxon>Gammaproteobacteria</taxon>
        <taxon>Alkalimonas</taxon>
    </lineage>
</organism>
<evidence type="ECO:0000259" key="7">
    <source>
        <dbReference type="Pfam" id="PF02706"/>
    </source>
</evidence>
<evidence type="ECO:0000256" key="6">
    <source>
        <dbReference type="SAM" id="Phobius"/>
    </source>
</evidence>
<dbReference type="PANTHER" id="PTHR32309">
    <property type="entry name" value="TYROSINE-PROTEIN KINASE"/>
    <property type="match status" value="1"/>
</dbReference>
<comment type="caution">
    <text evidence="8">The sequence shown here is derived from an EMBL/GenBank/DDBJ whole genome shotgun (WGS) entry which is preliminary data.</text>
</comment>
<evidence type="ECO:0000256" key="4">
    <source>
        <dbReference type="ARBA" id="ARBA00022989"/>
    </source>
</evidence>
<feature type="transmembrane region" description="Helical" evidence="6">
    <location>
        <begin position="31"/>
        <end position="49"/>
    </location>
</feature>
<dbReference type="PANTHER" id="PTHR32309:SF13">
    <property type="entry name" value="FERRIC ENTEROBACTIN TRANSPORT PROTEIN FEPE"/>
    <property type="match status" value="1"/>
</dbReference>
<evidence type="ECO:0000256" key="2">
    <source>
        <dbReference type="ARBA" id="ARBA00022475"/>
    </source>
</evidence>
<proteinExistence type="predicted"/>
<evidence type="ECO:0000256" key="3">
    <source>
        <dbReference type="ARBA" id="ARBA00022692"/>
    </source>
</evidence>
<keyword evidence="4 6" id="KW-1133">Transmembrane helix</keyword>
<accession>A0ABU7JBF5</accession>
<feature type="domain" description="Polysaccharide chain length determinant N-terminal" evidence="7">
    <location>
        <begin position="15"/>
        <end position="115"/>
    </location>
</feature>
<keyword evidence="3 6" id="KW-0812">Transmembrane</keyword>
<evidence type="ECO:0000313" key="8">
    <source>
        <dbReference type="EMBL" id="MEE2023021.1"/>
    </source>
</evidence>
<dbReference type="RefSeq" id="WP_330086375.1">
    <property type="nucleotide sequence ID" value="NZ_JAUGZK010000001.1"/>
</dbReference>
<evidence type="ECO:0000256" key="5">
    <source>
        <dbReference type="ARBA" id="ARBA00023136"/>
    </source>
</evidence>
<dbReference type="EMBL" id="JAUGZK010000001">
    <property type="protein sequence ID" value="MEE2023021.1"/>
    <property type="molecule type" value="Genomic_DNA"/>
</dbReference>
<keyword evidence="9" id="KW-1185">Reference proteome</keyword>
<name>A0ABU7JBF5_9GAMM</name>
<keyword evidence="2" id="KW-1003">Cell membrane</keyword>
<evidence type="ECO:0000256" key="1">
    <source>
        <dbReference type="ARBA" id="ARBA00004651"/>
    </source>
</evidence>
<gene>
    <name evidence="8" type="ORF">QWF21_02095</name>
</gene>